<evidence type="ECO:0000256" key="1">
    <source>
        <dbReference type="ARBA" id="ARBA00000448"/>
    </source>
</evidence>
<comment type="similarity">
    <text evidence="4">Belongs to the glycosyl hydrolase 3 family.</text>
</comment>
<comment type="pathway">
    <text evidence="3">Glycan metabolism; cellulose degradation.</text>
</comment>
<keyword evidence="8 17" id="KW-0378">Hydrolase</keyword>
<dbReference type="Pfam" id="PF01915">
    <property type="entry name" value="Glyco_hydro_3_C"/>
    <property type="match status" value="1"/>
</dbReference>
<evidence type="ECO:0000259" key="15">
    <source>
        <dbReference type="Pfam" id="PF00933"/>
    </source>
</evidence>
<evidence type="ECO:0000256" key="9">
    <source>
        <dbReference type="ARBA" id="ARBA00023001"/>
    </source>
</evidence>
<dbReference type="Gene3D" id="3.40.50.1700">
    <property type="entry name" value="Glycoside hydrolase family 3 C-terminal domain"/>
    <property type="match status" value="1"/>
</dbReference>
<keyword evidence="6" id="KW-0964">Secreted</keyword>
<comment type="catalytic activity">
    <reaction evidence="1">
        <text>Hydrolysis of terminal, non-reducing beta-D-glucosyl residues with release of beta-D-glucose.</text>
        <dbReference type="EC" id="3.2.1.21"/>
    </reaction>
</comment>
<keyword evidence="10" id="KW-0325">Glycoprotein</keyword>
<dbReference type="KEGG" id="pco:PHACADRAFT_80382"/>
<dbReference type="SUPFAM" id="SSF52279">
    <property type="entry name" value="Beta-D-glucan exohydrolase, C-terminal domain"/>
    <property type="match status" value="1"/>
</dbReference>
<comment type="subcellular location">
    <subcellularLocation>
        <location evidence="2">Secreted</location>
    </subcellularLocation>
</comment>
<evidence type="ECO:0000256" key="10">
    <source>
        <dbReference type="ARBA" id="ARBA00023180"/>
    </source>
</evidence>
<dbReference type="SUPFAM" id="SSF51445">
    <property type="entry name" value="(Trans)glycosidases"/>
    <property type="match status" value="1"/>
</dbReference>
<dbReference type="PANTHER" id="PTHR42715">
    <property type="entry name" value="BETA-GLUCOSIDASE"/>
    <property type="match status" value="1"/>
</dbReference>
<evidence type="ECO:0000256" key="12">
    <source>
        <dbReference type="ARBA" id="ARBA00023295"/>
    </source>
</evidence>
<dbReference type="InterPro" id="IPR050288">
    <property type="entry name" value="Cellulose_deg_GH3"/>
</dbReference>
<gene>
    <name evidence="17" type="ORF">PHACADRAFT_80382</name>
</gene>
<dbReference type="Proteomes" id="UP000008370">
    <property type="component" value="Unassembled WGS sequence"/>
</dbReference>
<sequence>YYQCLPGAATSSVLSSSSSTIASQSSSSSSGGGASSSSTSSAPPSQTSVANVSPEWATAYQKAQAAVTKLSVTDMVNLGTGVQWQKGPCVGNTPAISSIPGFNGLCLQDSPVGVRYADGVSVFPPEINVAATWNRTLMQQRGAAMGAEFKGKGVNVGLGPMMNLMRVPAAGRNWEGGGGDPYLSGEVAFETITGIQSSGVQACAKHFIDNEQEHFRDSSSSNVDDRTEHELYGHPFLRSVQANVAAVMCSYINGSFACENEQTLSGLLKGEYGFQGSYCCMETTKLWPTGLSDWWATHSGAPAVNAGLDMTMPGDESENSGTTYFGQNLVNAVNSGEVSQARIQDLATRVLAAWYLLGQDQNYPAVNFNSWNSGEGQHVNVSGDHASLIRTIGAASQILLKNTNGALPLNKPKSIGIIGNDAGSNPSGPNACTDRSCDVGILALGWGSGTANFPYLVAPVDAITARAAQDGTAVSSSLSDTDL</sequence>
<evidence type="ECO:0000256" key="8">
    <source>
        <dbReference type="ARBA" id="ARBA00022801"/>
    </source>
</evidence>
<dbReference type="InParanoid" id="K5VP16"/>
<evidence type="ECO:0000256" key="6">
    <source>
        <dbReference type="ARBA" id="ARBA00022525"/>
    </source>
</evidence>
<dbReference type="Pfam" id="PF00933">
    <property type="entry name" value="Glyco_hydro_3"/>
    <property type="match status" value="1"/>
</dbReference>
<protein>
    <recommendedName>
        <fullName evidence="5">beta-glucosidase</fullName>
        <ecNumber evidence="5">3.2.1.21</ecNumber>
    </recommendedName>
</protein>
<dbReference type="InterPro" id="IPR002772">
    <property type="entry name" value="Glyco_hydro_3_C"/>
</dbReference>
<dbReference type="GO" id="GO:0005576">
    <property type="term" value="C:extracellular region"/>
    <property type="evidence" value="ECO:0007669"/>
    <property type="project" value="UniProtKB-SubCell"/>
</dbReference>
<evidence type="ECO:0000313" key="17">
    <source>
        <dbReference type="EMBL" id="EKM48294.1"/>
    </source>
</evidence>
<feature type="non-terminal residue" evidence="17">
    <location>
        <position position="1"/>
    </location>
</feature>
<organism evidence="17 18">
    <name type="scientific">Phanerochaete carnosa (strain HHB-10118-sp)</name>
    <name type="common">White-rot fungus</name>
    <name type="synonym">Peniophora carnosa</name>
    <dbReference type="NCBI Taxonomy" id="650164"/>
    <lineage>
        <taxon>Eukaryota</taxon>
        <taxon>Fungi</taxon>
        <taxon>Dikarya</taxon>
        <taxon>Basidiomycota</taxon>
        <taxon>Agaricomycotina</taxon>
        <taxon>Agaricomycetes</taxon>
        <taxon>Polyporales</taxon>
        <taxon>Phanerochaetaceae</taxon>
        <taxon>Phanerochaete</taxon>
    </lineage>
</organism>
<keyword evidence="13" id="KW-0624">Polysaccharide degradation</keyword>
<dbReference type="PRINTS" id="PR00133">
    <property type="entry name" value="GLHYDRLASE3"/>
</dbReference>
<reference evidence="17 18" key="1">
    <citation type="journal article" date="2012" name="BMC Genomics">
        <title>Comparative genomics of the white-rot fungi, Phanerochaete carnosa and P. chrysosporium, to elucidate the genetic basis of the distinct wood types they colonize.</title>
        <authorList>
            <person name="Suzuki H."/>
            <person name="MacDonald J."/>
            <person name="Syed K."/>
            <person name="Salamov A."/>
            <person name="Hori C."/>
            <person name="Aerts A."/>
            <person name="Henrissat B."/>
            <person name="Wiebenga A."/>
            <person name="vanKuyk P.A."/>
            <person name="Barry K."/>
            <person name="Lindquist E."/>
            <person name="LaButti K."/>
            <person name="Lapidus A."/>
            <person name="Lucas S."/>
            <person name="Coutinho P."/>
            <person name="Gong Y."/>
            <person name="Samejima M."/>
            <person name="Mahadevan R."/>
            <person name="Abou-Zaid M."/>
            <person name="de Vries R.P."/>
            <person name="Igarashi K."/>
            <person name="Yadav J.S."/>
            <person name="Grigoriev I.V."/>
            <person name="Master E.R."/>
        </authorList>
    </citation>
    <scope>NUCLEOTIDE SEQUENCE [LARGE SCALE GENOMIC DNA]</scope>
    <source>
        <strain evidence="17 18">HHB-10118-sp</strain>
    </source>
</reference>
<evidence type="ECO:0000256" key="14">
    <source>
        <dbReference type="SAM" id="MobiDB-lite"/>
    </source>
</evidence>
<dbReference type="InterPro" id="IPR036881">
    <property type="entry name" value="Glyco_hydro_3_C_sf"/>
</dbReference>
<dbReference type="FunFam" id="3.20.20.300:FF:000002">
    <property type="entry name" value="Probable beta-glucosidase"/>
    <property type="match status" value="1"/>
</dbReference>
<dbReference type="InterPro" id="IPR036962">
    <property type="entry name" value="Glyco_hydro_3_N_sf"/>
</dbReference>
<dbReference type="InterPro" id="IPR017853">
    <property type="entry name" value="GH"/>
</dbReference>
<dbReference type="HOGENOM" id="CLU_004542_2_4_1"/>
<evidence type="ECO:0000256" key="3">
    <source>
        <dbReference type="ARBA" id="ARBA00004987"/>
    </source>
</evidence>
<dbReference type="GO" id="GO:0008422">
    <property type="term" value="F:beta-glucosidase activity"/>
    <property type="evidence" value="ECO:0007669"/>
    <property type="project" value="UniProtKB-EC"/>
</dbReference>
<dbReference type="Gene3D" id="3.20.20.300">
    <property type="entry name" value="Glycoside hydrolase, family 3, N-terminal domain"/>
    <property type="match status" value="1"/>
</dbReference>
<dbReference type="GO" id="GO:0030245">
    <property type="term" value="P:cellulose catabolic process"/>
    <property type="evidence" value="ECO:0007669"/>
    <property type="project" value="UniProtKB-KW"/>
</dbReference>
<keyword evidence="9" id="KW-0136">Cellulose degradation</keyword>
<feature type="non-terminal residue" evidence="17">
    <location>
        <position position="483"/>
    </location>
</feature>
<dbReference type="EMBL" id="JH931210">
    <property type="protein sequence ID" value="EKM48294.1"/>
    <property type="molecule type" value="Genomic_DNA"/>
</dbReference>
<dbReference type="AlphaFoldDB" id="K5VP16"/>
<feature type="domain" description="Glycoside hydrolase family 3 N-terminal" evidence="15">
    <location>
        <begin position="115"/>
        <end position="352"/>
    </location>
</feature>
<evidence type="ECO:0000259" key="16">
    <source>
        <dbReference type="Pfam" id="PF01915"/>
    </source>
</evidence>
<keyword evidence="12" id="KW-0326">Glycosidase</keyword>
<dbReference type="RefSeq" id="XP_007403154.1">
    <property type="nucleotide sequence ID" value="XM_007403092.1"/>
</dbReference>
<evidence type="ECO:0000256" key="7">
    <source>
        <dbReference type="ARBA" id="ARBA00022729"/>
    </source>
</evidence>
<evidence type="ECO:0000256" key="11">
    <source>
        <dbReference type="ARBA" id="ARBA00023277"/>
    </source>
</evidence>
<feature type="region of interest" description="Disordered" evidence="14">
    <location>
        <begin position="21"/>
        <end position="50"/>
    </location>
</feature>
<feature type="domain" description="Glycoside hydrolase family 3 C-terminal" evidence="16">
    <location>
        <begin position="398"/>
        <end position="469"/>
    </location>
</feature>
<evidence type="ECO:0000256" key="4">
    <source>
        <dbReference type="ARBA" id="ARBA00005336"/>
    </source>
</evidence>
<keyword evidence="18" id="KW-1185">Reference proteome</keyword>
<dbReference type="InterPro" id="IPR001764">
    <property type="entry name" value="Glyco_hydro_3_N"/>
</dbReference>
<proteinExistence type="inferred from homology"/>
<keyword evidence="11" id="KW-0119">Carbohydrate metabolism</keyword>
<dbReference type="GeneID" id="18920330"/>
<evidence type="ECO:0000256" key="13">
    <source>
        <dbReference type="ARBA" id="ARBA00023326"/>
    </source>
</evidence>
<dbReference type="OrthoDB" id="416222at2759"/>
<keyword evidence="7" id="KW-0732">Signal</keyword>
<evidence type="ECO:0000256" key="2">
    <source>
        <dbReference type="ARBA" id="ARBA00004613"/>
    </source>
</evidence>
<name>K5VP16_PHACS</name>
<dbReference type="PANTHER" id="PTHR42715:SF28">
    <property type="entry name" value="BETA-GLUCOSIDASE L-RELATED"/>
    <property type="match status" value="1"/>
</dbReference>
<accession>K5VP16</accession>
<evidence type="ECO:0000256" key="5">
    <source>
        <dbReference type="ARBA" id="ARBA00012744"/>
    </source>
</evidence>
<dbReference type="EC" id="3.2.1.21" evidence="5"/>
<dbReference type="STRING" id="650164.K5VP16"/>
<evidence type="ECO:0000313" key="18">
    <source>
        <dbReference type="Proteomes" id="UP000008370"/>
    </source>
</evidence>